<dbReference type="GO" id="GO:0034475">
    <property type="term" value="P:U4 snRNA 3'-end processing"/>
    <property type="evidence" value="ECO:0007669"/>
    <property type="project" value="TreeGrafter"/>
</dbReference>
<keyword evidence="6" id="KW-0271">Exosome</keyword>
<evidence type="ECO:0000256" key="10">
    <source>
        <dbReference type="ARBA" id="ARBA00062379"/>
    </source>
</evidence>
<evidence type="ECO:0000256" key="4">
    <source>
        <dbReference type="ARBA" id="ARBA00022490"/>
    </source>
</evidence>
<keyword evidence="17" id="KW-1185">Reference proteome</keyword>
<reference evidence="16" key="1">
    <citation type="journal article" date="2021" name="Genome Biol. Evol.">
        <title>A High-Quality Reference Genome for a Parasitic Bivalve with Doubly Uniparental Inheritance (Bivalvia: Unionida).</title>
        <authorList>
            <person name="Smith C.H."/>
        </authorList>
    </citation>
    <scope>NUCLEOTIDE SEQUENCE</scope>
    <source>
        <strain evidence="16">CHS0354</strain>
    </source>
</reference>
<feature type="domain" description="Exoribonuclease phosphorolytic" evidence="15">
    <location>
        <begin position="44"/>
        <end position="171"/>
    </location>
</feature>
<dbReference type="InterPro" id="IPR027408">
    <property type="entry name" value="PNPase/RNase_PH_dom_sf"/>
</dbReference>
<evidence type="ECO:0000256" key="7">
    <source>
        <dbReference type="ARBA" id="ARBA00022884"/>
    </source>
</evidence>
<evidence type="ECO:0000313" key="16">
    <source>
        <dbReference type="EMBL" id="KAK3605312.1"/>
    </source>
</evidence>
<organism evidence="16 17">
    <name type="scientific">Potamilus streckersoni</name>
    <dbReference type="NCBI Taxonomy" id="2493646"/>
    <lineage>
        <taxon>Eukaryota</taxon>
        <taxon>Metazoa</taxon>
        <taxon>Spiralia</taxon>
        <taxon>Lophotrochozoa</taxon>
        <taxon>Mollusca</taxon>
        <taxon>Bivalvia</taxon>
        <taxon>Autobranchia</taxon>
        <taxon>Heteroconchia</taxon>
        <taxon>Palaeoheterodonta</taxon>
        <taxon>Unionida</taxon>
        <taxon>Unionoidea</taxon>
        <taxon>Unionidae</taxon>
        <taxon>Ambleminae</taxon>
        <taxon>Lampsilini</taxon>
        <taxon>Potamilus</taxon>
    </lineage>
</organism>
<keyword evidence="7" id="KW-0694">RNA-binding</keyword>
<dbReference type="SUPFAM" id="SSF55666">
    <property type="entry name" value="Ribonuclease PH domain 2-like"/>
    <property type="match status" value="1"/>
</dbReference>
<evidence type="ECO:0000256" key="11">
    <source>
        <dbReference type="ARBA" id="ARBA00067159"/>
    </source>
</evidence>
<evidence type="ECO:0000259" key="15">
    <source>
        <dbReference type="Pfam" id="PF01138"/>
    </source>
</evidence>
<keyword evidence="4" id="KW-0963">Cytoplasm</keyword>
<protein>
    <recommendedName>
        <fullName evidence="11">Exosome complex component MTR3</fullName>
    </recommendedName>
    <alternativeName>
        <fullName evidence="13">Exosome component 6</fullName>
    </alternativeName>
    <alternativeName>
        <fullName evidence="12">mRNA transport regulator 3 homolog</fullName>
    </alternativeName>
</protein>
<dbReference type="FunFam" id="3.30.230.70:FF:000035">
    <property type="entry name" value="Exosome complex component MTR3"/>
    <property type="match status" value="1"/>
</dbReference>
<evidence type="ECO:0000256" key="12">
    <source>
        <dbReference type="ARBA" id="ARBA00080620"/>
    </source>
</evidence>
<comment type="subunit">
    <text evidence="10">Component of the RNA exosome complex.</text>
</comment>
<dbReference type="SUPFAM" id="SSF54211">
    <property type="entry name" value="Ribosomal protein S5 domain 2-like"/>
    <property type="match status" value="1"/>
</dbReference>
<evidence type="ECO:0000256" key="14">
    <source>
        <dbReference type="SAM" id="MobiDB-lite"/>
    </source>
</evidence>
<dbReference type="GO" id="GO:0003723">
    <property type="term" value="F:RNA binding"/>
    <property type="evidence" value="ECO:0007669"/>
    <property type="project" value="UniProtKB-KW"/>
</dbReference>
<dbReference type="InterPro" id="IPR020568">
    <property type="entry name" value="Ribosomal_Su5_D2-typ_SF"/>
</dbReference>
<evidence type="ECO:0000256" key="3">
    <source>
        <dbReference type="ARBA" id="ARBA00006678"/>
    </source>
</evidence>
<evidence type="ECO:0000256" key="2">
    <source>
        <dbReference type="ARBA" id="ARBA00004604"/>
    </source>
</evidence>
<evidence type="ECO:0000256" key="6">
    <source>
        <dbReference type="ARBA" id="ARBA00022835"/>
    </source>
</evidence>
<name>A0AAE0W9E5_9BIVA</name>
<dbReference type="GO" id="GO:0006364">
    <property type="term" value="P:rRNA processing"/>
    <property type="evidence" value="ECO:0007669"/>
    <property type="project" value="UniProtKB-KW"/>
</dbReference>
<dbReference type="GO" id="GO:0071051">
    <property type="term" value="P:poly(A)-dependent snoRNA 3'-end processing"/>
    <property type="evidence" value="ECO:0007669"/>
    <property type="project" value="TreeGrafter"/>
</dbReference>
<evidence type="ECO:0000256" key="1">
    <source>
        <dbReference type="ARBA" id="ARBA00004496"/>
    </source>
</evidence>
<gene>
    <name evidence="16" type="ORF">CHS0354_003958</name>
</gene>
<dbReference type="Gene3D" id="3.30.230.70">
    <property type="entry name" value="GHMP Kinase, N-terminal domain"/>
    <property type="match status" value="1"/>
</dbReference>
<comment type="subcellular location">
    <subcellularLocation>
        <location evidence="1">Cytoplasm</location>
    </subcellularLocation>
    <subcellularLocation>
        <location evidence="2">Nucleus</location>
        <location evidence="2">Nucleolus</location>
    </subcellularLocation>
</comment>
<dbReference type="EMBL" id="JAEAOA010000308">
    <property type="protein sequence ID" value="KAK3605312.1"/>
    <property type="molecule type" value="Genomic_DNA"/>
</dbReference>
<dbReference type="GO" id="GO:0016075">
    <property type="term" value="P:rRNA catabolic process"/>
    <property type="evidence" value="ECO:0007669"/>
    <property type="project" value="TreeGrafter"/>
</dbReference>
<dbReference type="PANTHER" id="PTHR11953">
    <property type="entry name" value="EXOSOME COMPLEX COMPONENT"/>
    <property type="match status" value="1"/>
</dbReference>
<evidence type="ECO:0000256" key="9">
    <source>
        <dbReference type="ARBA" id="ARBA00058393"/>
    </source>
</evidence>
<reference evidence="16" key="3">
    <citation type="submission" date="2023-05" db="EMBL/GenBank/DDBJ databases">
        <authorList>
            <person name="Smith C.H."/>
        </authorList>
    </citation>
    <scope>NUCLEOTIDE SEQUENCE</scope>
    <source>
        <strain evidence="16">CHS0354</strain>
        <tissue evidence="16">Mantle</tissue>
    </source>
</reference>
<dbReference type="GO" id="GO:0005730">
    <property type="term" value="C:nucleolus"/>
    <property type="evidence" value="ECO:0007669"/>
    <property type="project" value="UniProtKB-SubCell"/>
</dbReference>
<dbReference type="InterPro" id="IPR001247">
    <property type="entry name" value="ExoRNase_PH_dom1"/>
</dbReference>
<keyword evidence="8" id="KW-0539">Nucleus</keyword>
<evidence type="ECO:0000256" key="8">
    <source>
        <dbReference type="ARBA" id="ARBA00023242"/>
    </source>
</evidence>
<reference evidence="16" key="2">
    <citation type="journal article" date="2021" name="Genome Biol. Evol.">
        <title>Developing a high-quality reference genome for a parasitic bivalve with doubly uniparental inheritance (Bivalvia: Unionida).</title>
        <authorList>
            <person name="Smith C.H."/>
        </authorList>
    </citation>
    <scope>NUCLEOTIDE SEQUENCE</scope>
    <source>
        <strain evidence="16">CHS0354</strain>
        <tissue evidence="16">Mantle</tissue>
    </source>
</reference>
<dbReference type="InterPro" id="IPR050080">
    <property type="entry name" value="RNase_PH"/>
</dbReference>
<dbReference type="AlphaFoldDB" id="A0AAE0W9E5"/>
<evidence type="ECO:0000313" key="17">
    <source>
        <dbReference type="Proteomes" id="UP001195483"/>
    </source>
</evidence>
<accession>A0AAE0W9E5</accession>
<dbReference type="Proteomes" id="UP001195483">
    <property type="component" value="Unassembled WGS sequence"/>
</dbReference>
<dbReference type="GO" id="GO:0071028">
    <property type="term" value="P:nuclear mRNA surveillance"/>
    <property type="evidence" value="ECO:0007669"/>
    <property type="project" value="TreeGrafter"/>
</dbReference>
<sequence>MPTDSRRIAGPESSTNPYSFCTEKPRHDLLKNGKRQDGRKENNLRPIFLKAGVVSQARGSAYIEQNETKVICAVYGPREVVRKEDFSMKGLLTCEFKFAIFSCRERRQHQQDIEEKDYSVQLLEALEPAVCLDKFPKAQMNIYVTVLQNDGSALAAAITCASVAMADSGIEMYDLVAGCAVRVAGKNLLMDPCNQEEYKPEDETGLTNSGSVTVGLMPSLQQVSAISSKGEIEFELVKQAVAKCVDVCTQLYPVLQQALVKSVSERQNEEG</sequence>
<dbReference type="InterPro" id="IPR036345">
    <property type="entry name" value="ExoRNase_PH_dom2_sf"/>
</dbReference>
<comment type="similarity">
    <text evidence="3">Belongs to the RNase PH family.</text>
</comment>
<dbReference type="CDD" id="cd11371">
    <property type="entry name" value="RNase_PH_MTR3"/>
    <property type="match status" value="1"/>
</dbReference>
<comment type="caution">
    <text evidence="16">The sequence shown here is derived from an EMBL/GenBank/DDBJ whole genome shotgun (WGS) entry which is preliminary data.</text>
</comment>
<proteinExistence type="inferred from homology"/>
<keyword evidence="5" id="KW-0698">rRNA processing</keyword>
<dbReference type="Pfam" id="PF01138">
    <property type="entry name" value="RNase_PH"/>
    <property type="match status" value="1"/>
</dbReference>
<dbReference type="GO" id="GO:0000177">
    <property type="term" value="C:cytoplasmic exosome (RNase complex)"/>
    <property type="evidence" value="ECO:0007669"/>
    <property type="project" value="TreeGrafter"/>
</dbReference>
<feature type="region of interest" description="Disordered" evidence="14">
    <location>
        <begin position="1"/>
        <end position="24"/>
    </location>
</feature>
<comment type="function">
    <text evidence="9">Non-catalytic component of the RNA exosome complex which has 3'-&gt;5' exoribonuclease activity and participates in a multitude of cellular RNA processing and degradation events.</text>
</comment>
<dbReference type="PANTHER" id="PTHR11953:SF2">
    <property type="entry name" value="EXOSOME COMPLEX COMPONENT MTR3"/>
    <property type="match status" value="1"/>
</dbReference>
<dbReference type="GO" id="GO:0000176">
    <property type="term" value="C:nuclear exosome (RNase complex)"/>
    <property type="evidence" value="ECO:0007669"/>
    <property type="project" value="TreeGrafter"/>
</dbReference>
<evidence type="ECO:0000256" key="13">
    <source>
        <dbReference type="ARBA" id="ARBA00083631"/>
    </source>
</evidence>
<evidence type="ECO:0000256" key="5">
    <source>
        <dbReference type="ARBA" id="ARBA00022552"/>
    </source>
</evidence>